<accession>A0AAW7YYU5</accession>
<dbReference type="PRINTS" id="PR00039">
    <property type="entry name" value="HTHLYSR"/>
</dbReference>
<dbReference type="GO" id="GO:0003700">
    <property type="term" value="F:DNA-binding transcription factor activity"/>
    <property type="evidence" value="ECO:0007669"/>
    <property type="project" value="InterPro"/>
</dbReference>
<dbReference type="SUPFAM" id="SSF46785">
    <property type="entry name" value="Winged helix' DNA-binding domain"/>
    <property type="match status" value="1"/>
</dbReference>
<keyword evidence="8" id="KW-1185">Reference proteome</keyword>
<dbReference type="Gene3D" id="1.10.10.10">
    <property type="entry name" value="Winged helix-like DNA-binding domain superfamily/Winged helix DNA-binding domain"/>
    <property type="match status" value="1"/>
</dbReference>
<dbReference type="InterPro" id="IPR005119">
    <property type="entry name" value="LysR_subst-bd"/>
</dbReference>
<dbReference type="RefSeq" id="WP_057794887.1">
    <property type="nucleotide sequence ID" value="NZ_CANLMS010000004.1"/>
</dbReference>
<dbReference type="Proteomes" id="UP000056750">
    <property type="component" value="Chromosome"/>
</dbReference>
<dbReference type="InterPro" id="IPR000847">
    <property type="entry name" value="LysR_HTH_N"/>
</dbReference>
<evidence type="ECO:0000256" key="3">
    <source>
        <dbReference type="ARBA" id="ARBA00023125"/>
    </source>
</evidence>
<dbReference type="InterPro" id="IPR036388">
    <property type="entry name" value="WH-like_DNA-bd_sf"/>
</dbReference>
<dbReference type="PANTHER" id="PTHR30537">
    <property type="entry name" value="HTH-TYPE TRANSCRIPTIONAL REGULATOR"/>
    <property type="match status" value="1"/>
</dbReference>
<evidence type="ECO:0000256" key="2">
    <source>
        <dbReference type="ARBA" id="ARBA00023015"/>
    </source>
</evidence>
<dbReference type="FunFam" id="1.10.10.10:FF:000001">
    <property type="entry name" value="LysR family transcriptional regulator"/>
    <property type="match status" value="1"/>
</dbReference>
<dbReference type="GO" id="GO:0043565">
    <property type="term" value="F:sequence-specific DNA binding"/>
    <property type="evidence" value="ECO:0007669"/>
    <property type="project" value="TreeGrafter"/>
</dbReference>
<dbReference type="GO" id="GO:0006351">
    <property type="term" value="P:DNA-templated transcription"/>
    <property type="evidence" value="ECO:0007669"/>
    <property type="project" value="TreeGrafter"/>
</dbReference>
<name>A0AAW7YYU5_9ALTE</name>
<dbReference type="GeneID" id="83256387"/>
<evidence type="ECO:0000313" key="7">
    <source>
        <dbReference type="EMBL" id="MDO6577594.1"/>
    </source>
</evidence>
<reference evidence="6 8" key="1">
    <citation type="submission" date="2015-12" db="EMBL/GenBank/DDBJ databases">
        <title>Intraspecies pangenome expansion in the marine bacterium Alteromonas.</title>
        <authorList>
            <person name="Lopez-Perez M."/>
            <person name="Rodriguez-Valera F."/>
        </authorList>
    </citation>
    <scope>NUCLEOTIDE SEQUENCE [LARGE SCALE GENOMIC DNA]</scope>
    <source>
        <strain evidence="6 8">LMG 21861</strain>
    </source>
</reference>
<dbReference type="EMBL" id="JAUOQI010000005">
    <property type="protein sequence ID" value="MDO6577594.1"/>
    <property type="molecule type" value="Genomic_DNA"/>
</dbReference>
<evidence type="ECO:0000313" key="6">
    <source>
        <dbReference type="EMBL" id="AMJ72809.1"/>
    </source>
</evidence>
<organism evidence="7 9">
    <name type="scientific">Alteromonas stellipolaris</name>
    <dbReference type="NCBI Taxonomy" id="233316"/>
    <lineage>
        <taxon>Bacteria</taxon>
        <taxon>Pseudomonadati</taxon>
        <taxon>Pseudomonadota</taxon>
        <taxon>Gammaproteobacteria</taxon>
        <taxon>Alteromonadales</taxon>
        <taxon>Alteromonadaceae</taxon>
        <taxon>Alteromonas/Salinimonas group</taxon>
        <taxon>Alteromonas</taxon>
    </lineage>
</organism>
<dbReference type="EMBL" id="CP013926">
    <property type="protein sequence ID" value="AMJ72809.1"/>
    <property type="molecule type" value="Genomic_DNA"/>
</dbReference>
<proteinExistence type="inferred from homology"/>
<evidence type="ECO:0000313" key="8">
    <source>
        <dbReference type="Proteomes" id="UP000056750"/>
    </source>
</evidence>
<dbReference type="InterPro" id="IPR036390">
    <property type="entry name" value="WH_DNA-bd_sf"/>
</dbReference>
<dbReference type="AlphaFoldDB" id="A0AAW7YYU5"/>
<keyword evidence="4" id="KW-0804">Transcription</keyword>
<keyword evidence="2" id="KW-0805">Transcription regulation</keyword>
<evidence type="ECO:0000313" key="9">
    <source>
        <dbReference type="Proteomes" id="UP001170717"/>
    </source>
</evidence>
<reference evidence="7" key="2">
    <citation type="submission" date="2023-07" db="EMBL/GenBank/DDBJ databases">
        <title>Genome content predicts the carbon catabolic preferences of heterotrophic bacteria.</title>
        <authorList>
            <person name="Gralka M."/>
        </authorList>
    </citation>
    <scope>NUCLEOTIDE SEQUENCE</scope>
    <source>
        <strain evidence="7">F2M12</strain>
    </source>
</reference>
<keyword evidence="3" id="KW-0238">DNA-binding</keyword>
<dbReference type="KEGG" id="asq:AVL57_01750"/>
<dbReference type="Pfam" id="PF00126">
    <property type="entry name" value="HTH_1"/>
    <property type="match status" value="1"/>
</dbReference>
<feature type="domain" description="HTH lysR-type" evidence="5">
    <location>
        <begin position="15"/>
        <end position="64"/>
    </location>
</feature>
<evidence type="ECO:0000256" key="1">
    <source>
        <dbReference type="ARBA" id="ARBA00009437"/>
    </source>
</evidence>
<protein>
    <submittedName>
        <fullName evidence="7">LysR substrate-binding domain-containing protein</fullName>
    </submittedName>
</protein>
<dbReference type="SUPFAM" id="SSF53850">
    <property type="entry name" value="Periplasmic binding protein-like II"/>
    <property type="match status" value="1"/>
</dbReference>
<comment type="similarity">
    <text evidence="1">Belongs to the LysR transcriptional regulatory family.</text>
</comment>
<dbReference type="PROSITE" id="PS50931">
    <property type="entry name" value="HTH_LYSR"/>
    <property type="match status" value="1"/>
</dbReference>
<gene>
    <name evidence="6" type="ORF">AVL57_01750</name>
    <name evidence="7" type="ORF">Q4527_09320</name>
</gene>
<evidence type="ECO:0000256" key="4">
    <source>
        <dbReference type="ARBA" id="ARBA00023163"/>
    </source>
</evidence>
<dbReference type="Proteomes" id="UP001170717">
    <property type="component" value="Unassembled WGS sequence"/>
</dbReference>
<dbReference type="PANTHER" id="PTHR30537:SF74">
    <property type="entry name" value="HTH-TYPE TRANSCRIPTIONAL REGULATOR TRPI"/>
    <property type="match status" value="1"/>
</dbReference>
<dbReference type="Pfam" id="PF03466">
    <property type="entry name" value="LysR_substrate"/>
    <property type="match status" value="1"/>
</dbReference>
<evidence type="ECO:0000259" key="5">
    <source>
        <dbReference type="PROSITE" id="PS50931"/>
    </source>
</evidence>
<dbReference type="InterPro" id="IPR058163">
    <property type="entry name" value="LysR-type_TF_proteobact-type"/>
</dbReference>
<sequence>MERRLLPPLSTISGFEAAARRLSHRAAAEELNLTHPAISHQIKNLEEHLGVKLFNRDGRNVILSDEGKLFYPYVLEALEQLALGVATVKKAVEHAPLRVQTYVTLSIRWLARRLPAFHDEHPTVNVQLDTYASKWEFDEESSDVGIVYCDTAPSDRYHWEPIFDSRVYAVCSPTLLEKYDGKLTPEDLLDLPLLSVETEVDYWKRWFESANLTPNVITPYMVVDTKAVALEMAINNEGVALVNGPFIDDDLRMGRLVKPCEHETTFSGSWGIICRKEDKDKPDVKHFFDWMLKITSQV</sequence>
<dbReference type="Gene3D" id="3.40.190.10">
    <property type="entry name" value="Periplasmic binding protein-like II"/>
    <property type="match status" value="2"/>
</dbReference>